<evidence type="ECO:0000313" key="3">
    <source>
        <dbReference type="Proteomes" id="UP000504635"/>
    </source>
</evidence>
<keyword evidence="1" id="KW-0863">Zinc-finger</keyword>
<evidence type="ECO:0000259" key="2">
    <source>
        <dbReference type="PROSITE" id="PS50966"/>
    </source>
</evidence>
<dbReference type="Proteomes" id="UP000504635">
    <property type="component" value="Unplaced"/>
</dbReference>
<feature type="domain" description="SWIM-type" evidence="2">
    <location>
        <begin position="65"/>
        <end position="99"/>
    </location>
</feature>
<name>A0A6J2Y2X3_SITOR</name>
<dbReference type="InParanoid" id="A0A6J2Y2X3"/>
<organism evidence="3 4">
    <name type="scientific">Sitophilus oryzae</name>
    <name type="common">Rice weevil</name>
    <name type="synonym">Curculio oryzae</name>
    <dbReference type="NCBI Taxonomy" id="7048"/>
    <lineage>
        <taxon>Eukaryota</taxon>
        <taxon>Metazoa</taxon>
        <taxon>Ecdysozoa</taxon>
        <taxon>Arthropoda</taxon>
        <taxon>Hexapoda</taxon>
        <taxon>Insecta</taxon>
        <taxon>Pterygota</taxon>
        <taxon>Neoptera</taxon>
        <taxon>Endopterygota</taxon>
        <taxon>Coleoptera</taxon>
        <taxon>Polyphaga</taxon>
        <taxon>Cucujiformia</taxon>
        <taxon>Curculionidae</taxon>
        <taxon>Dryophthorinae</taxon>
        <taxon>Sitophilus</taxon>
    </lineage>
</organism>
<sequence length="135" mass="15597">MASVKHVLKFSSIMNYFSGADEIKLISRGENAVESNHIKSFHFVANLGLLKGEIHASMRDRVDNVQVELNEDSIRKSECNCPRGQYLCHHVAALCIYGHYNISVTDTECRWTARKPKEEDVKRYQIYTRRKVTHL</sequence>
<dbReference type="KEGG" id="soy:115883790"/>
<dbReference type="PROSITE" id="PS50966">
    <property type="entry name" value="ZF_SWIM"/>
    <property type="match status" value="1"/>
</dbReference>
<keyword evidence="1" id="KW-0862">Zinc</keyword>
<dbReference type="GO" id="GO:0008270">
    <property type="term" value="F:zinc ion binding"/>
    <property type="evidence" value="ECO:0007669"/>
    <property type="project" value="UniProtKB-KW"/>
</dbReference>
<accession>A0A6J2Y2X3</accession>
<proteinExistence type="predicted"/>
<dbReference type="GeneID" id="115883790"/>
<reference evidence="4" key="1">
    <citation type="submission" date="2025-08" db="UniProtKB">
        <authorList>
            <consortium name="RefSeq"/>
        </authorList>
    </citation>
    <scope>IDENTIFICATION</scope>
    <source>
        <tissue evidence="4">Gonads</tissue>
    </source>
</reference>
<evidence type="ECO:0000313" key="4">
    <source>
        <dbReference type="RefSeq" id="XP_030758057.1"/>
    </source>
</evidence>
<dbReference type="OrthoDB" id="6760589at2759"/>
<gene>
    <name evidence="4" type="primary">LOC115883790</name>
</gene>
<dbReference type="AlphaFoldDB" id="A0A6J2Y2X3"/>
<protein>
    <submittedName>
        <fullName evidence="4">Uncharacterized protein LOC115883790</fullName>
    </submittedName>
</protein>
<dbReference type="InterPro" id="IPR007527">
    <property type="entry name" value="Znf_SWIM"/>
</dbReference>
<keyword evidence="1" id="KW-0479">Metal-binding</keyword>
<evidence type="ECO:0000256" key="1">
    <source>
        <dbReference type="PROSITE-ProRule" id="PRU00325"/>
    </source>
</evidence>
<dbReference type="Pfam" id="PF04434">
    <property type="entry name" value="SWIM"/>
    <property type="match status" value="1"/>
</dbReference>
<keyword evidence="3" id="KW-1185">Reference proteome</keyword>
<dbReference type="RefSeq" id="XP_030758057.1">
    <property type="nucleotide sequence ID" value="XM_030902197.1"/>
</dbReference>